<dbReference type="InterPro" id="IPR003961">
    <property type="entry name" value="FN3_dom"/>
</dbReference>
<dbReference type="InterPro" id="IPR001322">
    <property type="entry name" value="Lamin_tail_dom"/>
</dbReference>
<reference evidence="6 7" key="1">
    <citation type="journal article" date="2015" name="Nature">
        <title>rRNA introns, odd ribosomes, and small enigmatic genomes across a large radiation of phyla.</title>
        <authorList>
            <person name="Brown C.T."/>
            <person name="Hug L.A."/>
            <person name="Thomas B.C."/>
            <person name="Sharon I."/>
            <person name="Castelle C.J."/>
            <person name="Singh A."/>
            <person name="Wilkins M.J."/>
            <person name="Williams K.H."/>
            <person name="Banfield J.F."/>
        </authorList>
    </citation>
    <scope>NUCLEOTIDE SEQUENCE [LARGE SCALE GENOMIC DNA]</scope>
</reference>
<feature type="region of interest" description="Disordered" evidence="1">
    <location>
        <begin position="445"/>
        <end position="485"/>
    </location>
</feature>
<gene>
    <name evidence="6" type="ORF">UY55_C0003G0043</name>
</gene>
<dbReference type="Gene3D" id="1.10.575.10">
    <property type="entry name" value="P1 Nuclease"/>
    <property type="match status" value="1"/>
</dbReference>
<protein>
    <submittedName>
        <fullName evidence="6">S-layer-like protein array protein</fullName>
    </submittedName>
</protein>
<dbReference type="Pfam" id="PF00932">
    <property type="entry name" value="LTD"/>
    <property type="match status" value="2"/>
</dbReference>
<dbReference type="InterPro" id="IPR013783">
    <property type="entry name" value="Ig-like_fold"/>
</dbReference>
<dbReference type="EMBL" id="LCQK01000003">
    <property type="protein sequence ID" value="KKW14827.1"/>
    <property type="molecule type" value="Genomic_DNA"/>
</dbReference>
<dbReference type="PROSITE" id="PS50853">
    <property type="entry name" value="FN3"/>
    <property type="match status" value="2"/>
</dbReference>
<feature type="compositionally biased region" description="Basic and acidic residues" evidence="1">
    <location>
        <begin position="445"/>
        <end position="460"/>
    </location>
</feature>
<feature type="domain" description="LTD" evidence="5">
    <location>
        <begin position="477"/>
        <end position="606"/>
    </location>
</feature>
<evidence type="ECO:0000313" key="6">
    <source>
        <dbReference type="EMBL" id="KKW14827.1"/>
    </source>
</evidence>
<feature type="domain" description="Fibronectin type-III" evidence="4">
    <location>
        <begin position="1192"/>
        <end position="1291"/>
    </location>
</feature>
<proteinExistence type="predicted"/>
<comment type="caution">
    <text evidence="6">The sequence shown here is derived from an EMBL/GenBank/DDBJ whole genome shotgun (WGS) entry which is preliminary data.</text>
</comment>
<evidence type="ECO:0000259" key="4">
    <source>
        <dbReference type="PROSITE" id="PS50853"/>
    </source>
</evidence>
<dbReference type="InterPro" id="IPR036116">
    <property type="entry name" value="FN3_sf"/>
</dbReference>
<feature type="domain" description="PKD" evidence="3">
    <location>
        <begin position="648"/>
        <end position="738"/>
    </location>
</feature>
<dbReference type="CDD" id="cd00146">
    <property type="entry name" value="PKD"/>
    <property type="match status" value="1"/>
</dbReference>
<evidence type="ECO:0000259" key="3">
    <source>
        <dbReference type="PROSITE" id="PS50093"/>
    </source>
</evidence>
<evidence type="ECO:0000256" key="1">
    <source>
        <dbReference type="SAM" id="MobiDB-lite"/>
    </source>
</evidence>
<feature type="chain" id="PRO_5002541221" evidence="2">
    <location>
        <begin position="21"/>
        <end position="1439"/>
    </location>
</feature>
<dbReference type="SUPFAM" id="SSF48537">
    <property type="entry name" value="Phospholipase C/P1 nuclease"/>
    <property type="match status" value="1"/>
</dbReference>
<dbReference type="InterPro" id="IPR022409">
    <property type="entry name" value="PKD/Chitinase_dom"/>
</dbReference>
<dbReference type="STRING" id="1618665.UY55_C0003G0043"/>
<evidence type="ECO:0000313" key="7">
    <source>
        <dbReference type="Proteomes" id="UP000034224"/>
    </source>
</evidence>
<dbReference type="InterPro" id="IPR036415">
    <property type="entry name" value="Lamin_tail_dom_sf"/>
</dbReference>
<dbReference type="InterPro" id="IPR035986">
    <property type="entry name" value="PKD_dom_sf"/>
</dbReference>
<dbReference type="Gene3D" id="2.60.40.1260">
    <property type="entry name" value="Lamin Tail domain"/>
    <property type="match status" value="2"/>
</dbReference>
<dbReference type="SMART" id="SM00089">
    <property type="entry name" value="PKD"/>
    <property type="match status" value="1"/>
</dbReference>
<feature type="domain" description="Fibronectin type-III" evidence="4">
    <location>
        <begin position="917"/>
        <end position="1014"/>
    </location>
</feature>
<dbReference type="InterPro" id="IPR008947">
    <property type="entry name" value="PLipase_C/P1_nuclease_dom_sf"/>
</dbReference>
<sequence length="1439" mass="157707">MFKKLVFCFLILVLAFLGQAKVFAYHPDTTHAALTDEIVDFYNYLYPNNQITSEEKEWIVQGSINEDYTVRAINHLYDPVRKISWNEEHFGNEAIAQIAQSVVIAPEKQTTAIDWINNRLLQSRYESYGGDRTWKAATEYWADGNKKEAYITLGHAVHLLEDMSVPDHTRNDAHPSVIGKDFGSPYEDYTRKWNRNNIGGGGFLEKLKREGAKPPQFNSIEEYLESMAQFSNNYFFSKDTISDKRYEFPRITRDDGYFGYGTDETGKEFPLLKITLDTEGKKFKKEYSLAGEEDYYPILDAYFSRLAPKTILYGAGVIELFQRKAAEQVEFSEITSLTKGLIQVEKGNFVDKFLRLVGGSFSPLGELSKLKNTFVGLIDAAANLPDIFSRSKKAEVIDLTDELQNQIEEVPVVEEAAVVKAPEPTPAEIKNQQDDEFDRLSELALEENKSDKSDRTDKTNRTNTALSISSGGVSSGGGGGASNNSSGAEPQFFPIIINEIMYDLPGADTDREWIEIFNNGTTTVDLSSWKFFESNTNHSLALVRGSVNLPPGGYAVIAASTTKFLLEDNPTYSGTLLDSSFSLSNSGETIVIKNDTLLIDEVTYSSNTGANGDGDSLQLINGSWQAAEPTPGEENEISPIGPISPISPTASFSYSPQNPEPDETVIFNAASSTSASGTIVTYSWNFGDAVTASISQATTTHNYSNAGTYIVSLTILDNTSASSTATTTLLISSPPVAATSTEHVVISEIMPGLVSGSSTVEWVELYNPMAQTISLADWSLKRKTSLTSTTTYNLVASASSTSSIAPKSFFLIASREYNGGKNPDLPYSQVSNHLAQDNDVVILYDSAGNVVDEVHYESIDFGKSTELKAWADGNCISAQGNGEFLGNGCDTDSDADFEIRANPNPQNSASLPEPREAPTAIATFTVLYHFSAPTLVINWSSSTDYSGATSTIQYEIQELNAPTSSTPFNFNSTSTALEQVIDEVGRVYDFSIKAVDADGLSSASTLASTTVPSFMNNLYFYRDPRASSTNYFIELYYGQYPFVPQVYNSGDSWRMVTFYLNKEAEKVTPITNPRHAQDPNYFIDGMIPFRFKRCSGSVQGPDGYAVVLPDTMNQCEPTGPKNGDLSYDLLEDTHLLLQLASSTSDVSFSSSTDYITAAYYDYSTLEGFKLVAADKTKYYFQDSAPIHQLPAPPANLSVESYTVNAPSSTVQISWSPSFDADSLDNTISYEMSFDSTDWRLLTLVPGADSSKNYANLSLGLGSTYSVYLRAVDDFNTTSAEATTTIVLLAPIINNTPDLSNNYFAVDEAKFENNLLKIKWRLISGPTPAGMFGIIPYLTEAGVPMDIDNLRALHRDYDGNQTYPNTTANSSSQCNAAITPIGDYTLGWQYQTNFSSISGQAVSDSMVGEELQFNLYTASPCGLSASNPPFFSGLPVIISN</sequence>
<dbReference type="PROSITE" id="PS50093">
    <property type="entry name" value="PKD"/>
    <property type="match status" value="1"/>
</dbReference>
<name>A0A0G1YIK3_9BACT</name>
<dbReference type="PROSITE" id="PS51841">
    <property type="entry name" value="LTD"/>
    <property type="match status" value="2"/>
</dbReference>
<evidence type="ECO:0000259" key="5">
    <source>
        <dbReference type="PROSITE" id="PS51841"/>
    </source>
</evidence>
<dbReference type="SUPFAM" id="SSF49299">
    <property type="entry name" value="PKD domain"/>
    <property type="match status" value="1"/>
</dbReference>
<dbReference type="Gene3D" id="2.60.40.10">
    <property type="entry name" value="Immunoglobulins"/>
    <property type="match status" value="2"/>
</dbReference>
<organism evidence="6 7">
    <name type="scientific">Candidatus Jorgensenbacteria bacterium GW2011_GWB1_50_10</name>
    <dbReference type="NCBI Taxonomy" id="1618665"/>
    <lineage>
        <taxon>Bacteria</taxon>
        <taxon>Candidatus Joergenseniibacteriota</taxon>
    </lineage>
</organism>
<feature type="signal peptide" evidence="2">
    <location>
        <begin position="1"/>
        <end position="20"/>
    </location>
</feature>
<evidence type="ECO:0000256" key="2">
    <source>
        <dbReference type="SAM" id="SignalP"/>
    </source>
</evidence>
<dbReference type="SUPFAM" id="SSF49265">
    <property type="entry name" value="Fibronectin type III"/>
    <property type="match status" value="1"/>
</dbReference>
<dbReference type="PATRIC" id="fig|1618665.3.peg.568"/>
<dbReference type="GO" id="GO:0016788">
    <property type="term" value="F:hydrolase activity, acting on ester bonds"/>
    <property type="evidence" value="ECO:0007669"/>
    <property type="project" value="InterPro"/>
</dbReference>
<dbReference type="Proteomes" id="UP000034224">
    <property type="component" value="Unassembled WGS sequence"/>
</dbReference>
<feature type="domain" description="LTD" evidence="5">
    <location>
        <begin position="732"/>
        <end position="860"/>
    </location>
</feature>
<dbReference type="InterPro" id="IPR000601">
    <property type="entry name" value="PKD_dom"/>
</dbReference>
<accession>A0A0G1YIK3</accession>
<keyword evidence="2" id="KW-0732">Signal</keyword>
<dbReference type="SUPFAM" id="SSF74853">
    <property type="entry name" value="Lamin A/C globular tail domain"/>
    <property type="match status" value="2"/>
</dbReference>
<dbReference type="Pfam" id="PF18911">
    <property type="entry name" value="PKD_4"/>
    <property type="match status" value="1"/>
</dbReference>